<proteinExistence type="predicted"/>
<name>A0A1B8YJM6_9GAMM</name>
<evidence type="ECO:0000313" key="1">
    <source>
        <dbReference type="EMBL" id="OCA55323.1"/>
    </source>
</evidence>
<keyword evidence="2" id="KW-1185">Reference proteome</keyword>
<dbReference type="Proteomes" id="UP000092665">
    <property type="component" value="Unassembled WGS sequence"/>
</dbReference>
<comment type="caution">
    <text evidence="1">The sequence shown here is derived from an EMBL/GenBank/DDBJ whole genome shotgun (WGS) entry which is preliminary data.</text>
</comment>
<dbReference type="EMBL" id="LOIC01000042">
    <property type="protein sequence ID" value="OCA55323.1"/>
    <property type="molecule type" value="Genomic_DNA"/>
</dbReference>
<dbReference type="AlphaFoldDB" id="A0A1B8YJM6"/>
<reference evidence="2" key="1">
    <citation type="submission" date="2015-11" db="EMBL/GenBank/DDBJ databases">
        <authorList>
            <person name="Tobias N.J."/>
            <person name="Mishra B."/>
            <person name="Gupta D.K."/>
            <person name="Thines M."/>
            <person name="Stinear T.P."/>
            <person name="Bode H.B."/>
        </authorList>
    </citation>
    <scope>NUCLEOTIDE SEQUENCE [LARGE SCALE GENOMIC DNA]</scope>
    <source>
        <strain evidence="2">PB45.5</strain>
    </source>
</reference>
<evidence type="ECO:0000313" key="2">
    <source>
        <dbReference type="Proteomes" id="UP000092665"/>
    </source>
</evidence>
<organism evidence="1 2">
    <name type="scientific">Photorhabdus namnaonensis</name>
    <dbReference type="NCBI Taxonomy" id="1851568"/>
    <lineage>
        <taxon>Bacteria</taxon>
        <taxon>Pseudomonadati</taxon>
        <taxon>Pseudomonadota</taxon>
        <taxon>Gammaproteobacteria</taxon>
        <taxon>Enterobacterales</taxon>
        <taxon>Morganellaceae</taxon>
        <taxon>Photorhabdus</taxon>
    </lineage>
</organism>
<sequence length="33" mass="3784">MGEIWQKNLNGELRYRIPTALTINATFEQAFSA</sequence>
<gene>
    <name evidence="1" type="ORF">Phpb_01675</name>
</gene>
<accession>A0A1B8YJM6</accession>
<protein>
    <submittedName>
        <fullName evidence="1">Uncharacterized protein</fullName>
    </submittedName>
</protein>